<accession>A0A084J8K2</accession>
<dbReference type="Pfam" id="PF00583">
    <property type="entry name" value="Acetyltransf_1"/>
    <property type="match status" value="1"/>
</dbReference>
<evidence type="ECO:0000313" key="4">
    <source>
        <dbReference type="EMBL" id="KEZ85286.1"/>
    </source>
</evidence>
<dbReference type="CDD" id="cd04301">
    <property type="entry name" value="NAT_SF"/>
    <property type="match status" value="1"/>
</dbReference>
<evidence type="ECO:0000313" key="5">
    <source>
        <dbReference type="Proteomes" id="UP000028542"/>
    </source>
</evidence>
<dbReference type="PROSITE" id="PS51186">
    <property type="entry name" value="GNAT"/>
    <property type="match status" value="1"/>
</dbReference>
<dbReference type="InterPro" id="IPR000182">
    <property type="entry name" value="GNAT_dom"/>
</dbReference>
<protein>
    <submittedName>
        <fullName evidence="4">Acetyltransferase</fullName>
    </submittedName>
</protein>
<organism evidence="4 5">
    <name type="scientific">Clostridium sulfidigenes</name>
    <dbReference type="NCBI Taxonomy" id="318464"/>
    <lineage>
        <taxon>Bacteria</taxon>
        <taxon>Bacillati</taxon>
        <taxon>Bacillota</taxon>
        <taxon>Clostridia</taxon>
        <taxon>Eubacteriales</taxon>
        <taxon>Clostridiaceae</taxon>
        <taxon>Clostridium</taxon>
    </lineage>
</organism>
<evidence type="ECO:0000259" key="3">
    <source>
        <dbReference type="PROSITE" id="PS51186"/>
    </source>
</evidence>
<name>A0A084J8K2_9CLOT</name>
<keyword evidence="1 4" id="KW-0808">Transferase</keyword>
<feature type="domain" description="N-acetyltransferase" evidence="3">
    <location>
        <begin position="4"/>
        <end position="152"/>
    </location>
</feature>
<dbReference type="STRING" id="318464.IO99_15270"/>
<dbReference type="RefSeq" id="WP_035134716.1">
    <property type="nucleotide sequence ID" value="NZ_JPMD01000038.1"/>
</dbReference>
<keyword evidence="2" id="KW-0012">Acyltransferase</keyword>
<dbReference type="PANTHER" id="PTHR43420">
    <property type="entry name" value="ACETYLTRANSFERASE"/>
    <property type="match status" value="1"/>
</dbReference>
<dbReference type="SUPFAM" id="SSF55729">
    <property type="entry name" value="Acyl-CoA N-acyltransferases (Nat)"/>
    <property type="match status" value="1"/>
</dbReference>
<gene>
    <name evidence="4" type="ORF">IO99_15270</name>
</gene>
<dbReference type="AlphaFoldDB" id="A0A084J8K2"/>
<proteinExistence type="predicted"/>
<keyword evidence="5" id="KW-1185">Reference proteome</keyword>
<dbReference type="EMBL" id="JPMD01000038">
    <property type="protein sequence ID" value="KEZ85286.1"/>
    <property type="molecule type" value="Genomic_DNA"/>
</dbReference>
<dbReference type="GO" id="GO:0016747">
    <property type="term" value="F:acyltransferase activity, transferring groups other than amino-acyl groups"/>
    <property type="evidence" value="ECO:0007669"/>
    <property type="project" value="InterPro"/>
</dbReference>
<dbReference type="InterPro" id="IPR050680">
    <property type="entry name" value="YpeA/RimI_acetyltransf"/>
</dbReference>
<dbReference type="Gene3D" id="3.40.630.30">
    <property type="match status" value="1"/>
</dbReference>
<dbReference type="InterPro" id="IPR016181">
    <property type="entry name" value="Acyl_CoA_acyltransferase"/>
</dbReference>
<sequence length="152" mass="17696">MLNIEIISGSKELLEYVGPLWDKLNNHHKNKSINFKEKYEKLSFKERSNGFLIYKKDNININLVKDKDKKIYVGYCVSTINSGLVGEVSSLYIEPEYRKYGIGDELIKRAIKWLDDNKVNKKIIGVAVGNEDVLKFYERLGFRSRTIILEQC</sequence>
<dbReference type="Proteomes" id="UP000028542">
    <property type="component" value="Unassembled WGS sequence"/>
</dbReference>
<dbReference type="PANTHER" id="PTHR43420:SF12">
    <property type="entry name" value="N-ACETYLTRANSFERASE DOMAIN-CONTAINING PROTEIN"/>
    <property type="match status" value="1"/>
</dbReference>
<evidence type="ECO:0000256" key="1">
    <source>
        <dbReference type="ARBA" id="ARBA00022679"/>
    </source>
</evidence>
<comment type="caution">
    <text evidence="4">The sequence shown here is derived from an EMBL/GenBank/DDBJ whole genome shotgun (WGS) entry which is preliminary data.</text>
</comment>
<reference evidence="4 5" key="1">
    <citation type="submission" date="2014-07" db="EMBL/GenBank/DDBJ databases">
        <title>Draft genome of Clostridium sulfidigenes 113A isolated from sediments associated with methane hydrate from Krishna Godavari basin.</title>
        <authorList>
            <person name="Honkalas V.S."/>
            <person name="Dabir A.P."/>
            <person name="Arora P."/>
            <person name="Dhakephalkar P.K."/>
        </authorList>
    </citation>
    <scope>NUCLEOTIDE SEQUENCE [LARGE SCALE GENOMIC DNA]</scope>
    <source>
        <strain evidence="4 5">113A</strain>
    </source>
</reference>
<dbReference type="eggNOG" id="COG0456">
    <property type="taxonomic scope" value="Bacteria"/>
</dbReference>
<evidence type="ECO:0000256" key="2">
    <source>
        <dbReference type="ARBA" id="ARBA00023315"/>
    </source>
</evidence>